<comment type="similarity">
    <text evidence="17">Belongs to the NnrD/CARKD family.</text>
</comment>
<keyword evidence="9 18" id="KW-0630">Potassium</keyword>
<dbReference type="EC" id="5.1.99.6" evidence="19"/>
<dbReference type="Pfam" id="PF03853">
    <property type="entry name" value="YjeF_N"/>
    <property type="match status" value="1"/>
</dbReference>
<dbReference type="Proteomes" id="UP000462621">
    <property type="component" value="Unassembled WGS sequence"/>
</dbReference>
<comment type="catalytic activity">
    <reaction evidence="1 18 19">
        <text>(6R)-NADHX = (6S)-NADHX</text>
        <dbReference type="Rhea" id="RHEA:32215"/>
        <dbReference type="ChEBI" id="CHEBI:64074"/>
        <dbReference type="ChEBI" id="CHEBI:64075"/>
        <dbReference type="EC" id="5.1.99.6"/>
    </reaction>
</comment>
<comment type="similarity">
    <text evidence="4 19">In the C-terminal section; belongs to the NnrD/CARKD family.</text>
</comment>
<comment type="cofactor">
    <cofactor evidence="17">
        <name>Mg(2+)</name>
        <dbReference type="ChEBI" id="CHEBI:18420"/>
    </cofactor>
</comment>
<dbReference type="InterPro" id="IPR030677">
    <property type="entry name" value="Nnr"/>
</dbReference>
<comment type="catalytic activity">
    <reaction evidence="15 17 19">
        <text>(6S)-NADHX + ADP = AMP + phosphate + NADH + H(+)</text>
        <dbReference type="Rhea" id="RHEA:32223"/>
        <dbReference type="ChEBI" id="CHEBI:15378"/>
        <dbReference type="ChEBI" id="CHEBI:43474"/>
        <dbReference type="ChEBI" id="CHEBI:57945"/>
        <dbReference type="ChEBI" id="CHEBI:64074"/>
        <dbReference type="ChEBI" id="CHEBI:456215"/>
        <dbReference type="ChEBI" id="CHEBI:456216"/>
        <dbReference type="EC" id="4.2.1.136"/>
    </reaction>
</comment>
<evidence type="ECO:0000256" key="10">
    <source>
        <dbReference type="ARBA" id="ARBA00023027"/>
    </source>
</evidence>
<comment type="catalytic activity">
    <reaction evidence="16 17 19">
        <text>(6S)-NADPHX + ADP = AMP + phosphate + NADPH + H(+)</text>
        <dbReference type="Rhea" id="RHEA:32235"/>
        <dbReference type="ChEBI" id="CHEBI:15378"/>
        <dbReference type="ChEBI" id="CHEBI:43474"/>
        <dbReference type="ChEBI" id="CHEBI:57783"/>
        <dbReference type="ChEBI" id="CHEBI:64076"/>
        <dbReference type="ChEBI" id="CHEBI:456215"/>
        <dbReference type="ChEBI" id="CHEBI:456216"/>
        <dbReference type="EC" id="4.2.1.136"/>
    </reaction>
</comment>
<keyword evidence="11 18" id="KW-0413">Isomerase</keyword>
<feature type="binding site" evidence="17">
    <location>
        <position position="366"/>
    </location>
    <ligand>
        <name>(6S)-NADPHX</name>
        <dbReference type="ChEBI" id="CHEBI:64076"/>
    </ligand>
</feature>
<dbReference type="PROSITE" id="PS51385">
    <property type="entry name" value="YJEF_N"/>
    <property type="match status" value="1"/>
</dbReference>
<dbReference type="InterPro" id="IPR029056">
    <property type="entry name" value="Ribokinase-like"/>
</dbReference>
<dbReference type="CDD" id="cd01171">
    <property type="entry name" value="YXKO-related"/>
    <property type="match status" value="1"/>
</dbReference>
<dbReference type="SUPFAM" id="SSF53613">
    <property type="entry name" value="Ribokinase-like"/>
    <property type="match status" value="1"/>
</dbReference>
<evidence type="ECO:0000256" key="14">
    <source>
        <dbReference type="ARBA" id="ARBA00025153"/>
    </source>
</evidence>
<dbReference type="Gene3D" id="3.40.1190.20">
    <property type="match status" value="1"/>
</dbReference>
<comment type="catalytic activity">
    <reaction evidence="2 18 19">
        <text>(6R)-NADPHX = (6S)-NADPHX</text>
        <dbReference type="Rhea" id="RHEA:32227"/>
        <dbReference type="ChEBI" id="CHEBI:64076"/>
        <dbReference type="ChEBI" id="CHEBI:64077"/>
        <dbReference type="EC" id="5.1.99.6"/>
    </reaction>
</comment>
<evidence type="ECO:0000256" key="9">
    <source>
        <dbReference type="ARBA" id="ARBA00022958"/>
    </source>
</evidence>
<dbReference type="GO" id="GO:0005524">
    <property type="term" value="F:ATP binding"/>
    <property type="evidence" value="ECO:0007669"/>
    <property type="project" value="UniProtKB-UniRule"/>
</dbReference>
<proteinExistence type="inferred from homology"/>
<dbReference type="EC" id="4.2.1.136" evidence="19"/>
<keyword evidence="7 17" id="KW-0067">ATP-binding</keyword>
<accession>A0A7X4LL61</accession>
<reference evidence="22 23" key="1">
    <citation type="submission" date="2019-10" db="EMBL/GenBank/DDBJ databases">
        <title>Vibrio sp. nov. isolated from a shrimp pond.</title>
        <authorList>
            <person name="Gomez-Gil B."/>
            <person name="Enciso-Ibarra J."/>
            <person name="Enciso-Ibarra K."/>
            <person name="Bolan-Mejia C."/>
        </authorList>
    </citation>
    <scope>NUCLEOTIDE SEQUENCE [LARGE SCALE GENOMIC DNA]</scope>
    <source>
        <strain evidence="22 23">CAIM 722</strain>
    </source>
</reference>
<evidence type="ECO:0000256" key="6">
    <source>
        <dbReference type="ARBA" id="ARBA00022741"/>
    </source>
</evidence>
<evidence type="ECO:0000256" key="11">
    <source>
        <dbReference type="ARBA" id="ARBA00023235"/>
    </source>
</evidence>
<evidence type="ECO:0000256" key="13">
    <source>
        <dbReference type="ARBA" id="ARBA00023268"/>
    </source>
</evidence>
<sequence>MPLPTTFYTAQQVKQGEVQAAKARGLEMFSLMERAGQGVFTIALAQYPSSQHWLVCCGGGNNGGDGYIAARLAKAMGHQVTVWQVGNPEKLKGDALTAYYHWLDQGGDVYPIDDHVPRDVDLIIDGLLGTGLSGPVREPISDLIDTINNSGKPVVAIDIPSGLSSNTGSVLGKAIKAQHTISFIGLKQGLVTGQARNYVGKLHFAGLGVSENFDEQNTPTLKAIEPRFIRQCLKPRQPCAHKGHHGKAALIGGNRGMGGAMMLCAQACTRIGSGLTAALVHSDNMTAMLTVAPEVMTGSWEVENLKQRTEWCNVIGLGPGLGRGKDGRAIFEQVQSIDKPKVLDADALFFLAENPNHDDKRIITPHPAEAARLLGASVELVETDRFKAIHSLHEKYGGVIVLKGAGTLIYDGSQTYVCLAGNPGMATGGMGDVLTGIITALLAQGVPLCEAARAGVLVHSQAADKDAELKGERGLLASDLLPHLRSLVNY</sequence>
<feature type="binding site" evidence="18">
    <location>
        <position position="161"/>
    </location>
    <ligand>
        <name>K(+)</name>
        <dbReference type="ChEBI" id="CHEBI:29103"/>
    </ligand>
</feature>
<dbReference type="PANTHER" id="PTHR12592">
    <property type="entry name" value="ATP-DEPENDENT (S)-NAD(P)H-HYDRATE DEHYDRATASE FAMILY MEMBER"/>
    <property type="match status" value="1"/>
</dbReference>
<dbReference type="Gene3D" id="3.40.50.10260">
    <property type="entry name" value="YjeF N-terminal domain"/>
    <property type="match status" value="1"/>
</dbReference>
<comment type="function">
    <text evidence="14 19">Bifunctional enzyme that catalyzes the epimerization of the S- and R-forms of NAD(P)HX and the dehydration of the S-form of NAD(P)HX at the expense of ADP, which is converted to AMP. This allows the repair of both epimers of NAD(P)HX, a damaged form of NAD(P)H that is a result of enzymatic or heat-dependent hydration.</text>
</comment>
<evidence type="ECO:0000256" key="12">
    <source>
        <dbReference type="ARBA" id="ARBA00023239"/>
    </source>
</evidence>
<evidence type="ECO:0000313" key="22">
    <source>
        <dbReference type="EMBL" id="MZI93977.1"/>
    </source>
</evidence>
<dbReference type="Pfam" id="PF01256">
    <property type="entry name" value="Carb_kinase"/>
    <property type="match status" value="1"/>
</dbReference>
<dbReference type="HAMAP" id="MF_01965">
    <property type="entry name" value="NADHX_dehydratase"/>
    <property type="match status" value="1"/>
</dbReference>
<organism evidence="22 23">
    <name type="scientific">Vibrio eleionomae</name>
    <dbReference type="NCBI Taxonomy" id="2653505"/>
    <lineage>
        <taxon>Bacteria</taxon>
        <taxon>Pseudomonadati</taxon>
        <taxon>Pseudomonadota</taxon>
        <taxon>Gammaproteobacteria</taxon>
        <taxon>Vibrionales</taxon>
        <taxon>Vibrionaceae</taxon>
        <taxon>Vibrio</taxon>
    </lineage>
</organism>
<dbReference type="PANTHER" id="PTHR12592:SF0">
    <property type="entry name" value="ATP-DEPENDENT (S)-NAD(P)H-HYDRATE DEHYDRATASE"/>
    <property type="match status" value="1"/>
</dbReference>
<comment type="caution">
    <text evidence="18">Lacks conserved residue(s) required for the propagation of feature annotation.</text>
</comment>
<keyword evidence="13" id="KW-0511">Multifunctional enzyme</keyword>
<dbReference type="NCBIfam" id="TIGR00196">
    <property type="entry name" value="yjeF_cterm"/>
    <property type="match status" value="1"/>
</dbReference>
<comment type="similarity">
    <text evidence="18">Belongs to the NnrE/AIBP family.</text>
</comment>
<dbReference type="NCBIfam" id="TIGR00197">
    <property type="entry name" value="yjeF_nterm"/>
    <property type="match status" value="1"/>
</dbReference>
<evidence type="ECO:0000259" key="20">
    <source>
        <dbReference type="PROSITE" id="PS51383"/>
    </source>
</evidence>
<comment type="caution">
    <text evidence="22">The sequence shown here is derived from an EMBL/GenBank/DDBJ whole genome shotgun (WGS) entry which is preliminary data.</text>
</comment>
<comment type="cofactor">
    <cofactor evidence="18 19">
        <name>K(+)</name>
        <dbReference type="ChEBI" id="CHEBI:29103"/>
    </cofactor>
    <text evidence="18 19">Binds 1 potassium ion per subunit.</text>
</comment>
<protein>
    <recommendedName>
        <fullName evidence="19">Bifunctional NAD(P)H-hydrate repair enzyme</fullName>
    </recommendedName>
    <alternativeName>
        <fullName evidence="19">Nicotinamide nucleotide repair protein</fullName>
    </alternativeName>
    <domain>
        <recommendedName>
            <fullName evidence="19">ADP-dependent (S)-NAD(P)H-hydrate dehydratase</fullName>
            <ecNumber evidence="19">4.2.1.136</ecNumber>
        </recommendedName>
        <alternativeName>
            <fullName evidence="19">ADP-dependent NAD(P)HX dehydratase</fullName>
        </alternativeName>
    </domain>
    <domain>
        <recommendedName>
            <fullName evidence="19">NAD(P)H-hydrate epimerase</fullName>
            <ecNumber evidence="19">5.1.99.6</ecNumber>
        </recommendedName>
    </domain>
</protein>
<evidence type="ECO:0000313" key="23">
    <source>
        <dbReference type="Proteomes" id="UP000462621"/>
    </source>
</evidence>
<evidence type="ECO:0000256" key="5">
    <source>
        <dbReference type="ARBA" id="ARBA00022723"/>
    </source>
</evidence>
<keyword evidence="8 17" id="KW-0521">NADP</keyword>
<feature type="binding site" evidence="17">
    <location>
        <begin position="403"/>
        <end position="407"/>
    </location>
    <ligand>
        <name>AMP</name>
        <dbReference type="ChEBI" id="CHEBI:456215"/>
    </ligand>
</feature>
<comment type="subunit">
    <text evidence="17">Homotetramer.</text>
</comment>
<keyword evidence="23" id="KW-1185">Reference proteome</keyword>
<dbReference type="InterPro" id="IPR004443">
    <property type="entry name" value="YjeF_N_dom"/>
</dbReference>
<dbReference type="HAMAP" id="MF_01966">
    <property type="entry name" value="NADHX_epimerase"/>
    <property type="match status" value="1"/>
</dbReference>
<gene>
    <name evidence="18" type="primary">nnrE</name>
    <name evidence="17" type="synonym">nnrD</name>
    <name evidence="22" type="ORF">F9817_12315</name>
</gene>
<keyword evidence="12 17" id="KW-0456">Lyase</keyword>
<feature type="binding site" evidence="18">
    <location>
        <position position="158"/>
    </location>
    <ligand>
        <name>(6S)-NADPHX</name>
        <dbReference type="ChEBI" id="CHEBI:64076"/>
    </ligand>
</feature>
<dbReference type="SUPFAM" id="SSF64153">
    <property type="entry name" value="YjeF N-terminal domain-like"/>
    <property type="match status" value="1"/>
</dbReference>
<keyword evidence="5 18" id="KW-0479">Metal-binding</keyword>
<dbReference type="GO" id="GO:0046496">
    <property type="term" value="P:nicotinamide nucleotide metabolic process"/>
    <property type="evidence" value="ECO:0007669"/>
    <property type="project" value="UniProtKB-UniRule"/>
</dbReference>
<dbReference type="FunFam" id="3.40.50.10260:FF:000003">
    <property type="entry name" value="Multifunctional fusion protein"/>
    <property type="match status" value="1"/>
</dbReference>
<dbReference type="InterPro" id="IPR017953">
    <property type="entry name" value="Carbohydrate_kinase_pred_CS"/>
</dbReference>
<dbReference type="PROSITE" id="PS51383">
    <property type="entry name" value="YJEF_C_3"/>
    <property type="match status" value="1"/>
</dbReference>
<dbReference type="PIRSF" id="PIRSF017184">
    <property type="entry name" value="Nnr"/>
    <property type="match status" value="1"/>
</dbReference>
<dbReference type="AlphaFoldDB" id="A0A7X4LL61"/>
<comment type="function">
    <text evidence="18">Catalyzes the epimerization of the S- and R-forms of NAD(P)HX, a damaged form of NAD(P)H that is a result of enzymatic or heat-dependent hydration. This is a prerequisite for the S-specific NAD(P)H-hydrate dehydratase to allow the repair of both epimers of NAD(P)HX.</text>
</comment>
<name>A0A7X4LL61_9VIBR</name>
<evidence type="ECO:0000256" key="19">
    <source>
        <dbReference type="PIRNR" id="PIRNR017184"/>
    </source>
</evidence>
<comment type="function">
    <text evidence="17">Catalyzes the dehydration of the S-form of NAD(P)HX at the expense of ADP, which is converted to AMP. Together with NAD(P)HX epimerase, which catalyzes the epimerization of the S- and R-forms, the enzyme allows the repair of both epimers of NAD(P)HX, a damaged form of NAD(P)H that is a result of enzymatic or heat-dependent hydration.</text>
</comment>
<feature type="binding site" evidence="18">
    <location>
        <begin position="129"/>
        <end position="135"/>
    </location>
    <ligand>
        <name>(6S)-NADPHX</name>
        <dbReference type="ChEBI" id="CHEBI:64076"/>
    </ligand>
</feature>
<feature type="domain" description="YjeF N-terminal" evidence="21">
    <location>
        <begin position="13"/>
        <end position="215"/>
    </location>
</feature>
<evidence type="ECO:0000256" key="17">
    <source>
        <dbReference type="HAMAP-Rule" id="MF_01965"/>
    </source>
</evidence>
<feature type="binding site" evidence="17">
    <location>
        <position position="431"/>
    </location>
    <ligand>
        <name>AMP</name>
        <dbReference type="ChEBI" id="CHEBI:456215"/>
    </ligand>
</feature>
<evidence type="ECO:0000256" key="4">
    <source>
        <dbReference type="ARBA" id="ARBA00009524"/>
    </source>
</evidence>
<dbReference type="GO" id="GO:0052856">
    <property type="term" value="F:NAD(P)HX epimerase activity"/>
    <property type="evidence" value="ECO:0007669"/>
    <property type="project" value="UniProtKB-UniRule"/>
</dbReference>
<dbReference type="FunFam" id="3.40.1190.20:FF:000017">
    <property type="entry name" value="Multifunctional fusion protein"/>
    <property type="match status" value="1"/>
</dbReference>
<feature type="binding site" evidence="18">
    <location>
        <position position="62"/>
    </location>
    <ligand>
        <name>K(+)</name>
        <dbReference type="ChEBI" id="CHEBI:29103"/>
    </ligand>
</feature>
<feature type="binding site" evidence="17">
    <location>
        <position position="260"/>
    </location>
    <ligand>
        <name>(6S)-NADPHX</name>
        <dbReference type="ChEBI" id="CHEBI:64076"/>
    </ligand>
</feature>
<comment type="similarity">
    <text evidence="3 19">In the N-terminal section; belongs to the NnrE/AIBP family.</text>
</comment>
<feature type="domain" description="YjeF C-terminal" evidence="20">
    <location>
        <begin position="225"/>
        <end position="490"/>
    </location>
</feature>
<evidence type="ECO:0000259" key="21">
    <source>
        <dbReference type="PROSITE" id="PS51385"/>
    </source>
</evidence>
<feature type="binding site" evidence="17">
    <location>
        <position position="432"/>
    </location>
    <ligand>
        <name>(6S)-NADPHX</name>
        <dbReference type="ChEBI" id="CHEBI:64076"/>
    </ligand>
</feature>
<evidence type="ECO:0000256" key="2">
    <source>
        <dbReference type="ARBA" id="ARBA00000909"/>
    </source>
</evidence>
<evidence type="ECO:0000256" key="18">
    <source>
        <dbReference type="HAMAP-Rule" id="MF_01966"/>
    </source>
</evidence>
<dbReference type="GO" id="GO:0110051">
    <property type="term" value="P:metabolite repair"/>
    <property type="evidence" value="ECO:0007669"/>
    <property type="project" value="TreeGrafter"/>
</dbReference>
<keyword evidence="10 17" id="KW-0520">NAD</keyword>
<evidence type="ECO:0000256" key="15">
    <source>
        <dbReference type="ARBA" id="ARBA00048238"/>
    </source>
</evidence>
<dbReference type="GO" id="GO:0046872">
    <property type="term" value="F:metal ion binding"/>
    <property type="evidence" value="ECO:0007669"/>
    <property type="project" value="UniProtKB-UniRule"/>
</dbReference>
<feature type="binding site" evidence="18">
    <location>
        <position position="125"/>
    </location>
    <ligand>
        <name>K(+)</name>
        <dbReference type="ChEBI" id="CHEBI:29103"/>
    </ligand>
</feature>
<dbReference type="InterPro" id="IPR036652">
    <property type="entry name" value="YjeF_N_dom_sf"/>
</dbReference>
<evidence type="ECO:0000256" key="7">
    <source>
        <dbReference type="ARBA" id="ARBA00022840"/>
    </source>
</evidence>
<dbReference type="EMBL" id="WEKT01000021">
    <property type="protein sequence ID" value="MZI93977.1"/>
    <property type="molecule type" value="Genomic_DNA"/>
</dbReference>
<dbReference type="RefSeq" id="WP_161155942.1">
    <property type="nucleotide sequence ID" value="NZ_WEKT01000021.1"/>
</dbReference>
<evidence type="ECO:0000256" key="1">
    <source>
        <dbReference type="ARBA" id="ARBA00000013"/>
    </source>
</evidence>
<keyword evidence="6 17" id="KW-0547">Nucleotide-binding</keyword>
<dbReference type="GO" id="GO:0052855">
    <property type="term" value="F:ADP-dependent NAD(P)H-hydrate dehydratase activity"/>
    <property type="evidence" value="ECO:0007669"/>
    <property type="project" value="UniProtKB-UniRule"/>
</dbReference>
<feature type="binding site" evidence="17">
    <location>
        <position position="320"/>
    </location>
    <ligand>
        <name>(6S)-NADPHX</name>
        <dbReference type="ChEBI" id="CHEBI:64076"/>
    </ligand>
</feature>
<feature type="binding site" evidence="18">
    <location>
        <begin position="61"/>
        <end position="65"/>
    </location>
    <ligand>
        <name>(6S)-NADPHX</name>
        <dbReference type="ChEBI" id="CHEBI:64076"/>
    </ligand>
</feature>
<evidence type="ECO:0000256" key="8">
    <source>
        <dbReference type="ARBA" id="ARBA00022857"/>
    </source>
</evidence>
<dbReference type="PROSITE" id="PS01050">
    <property type="entry name" value="YJEF_C_2"/>
    <property type="match status" value="1"/>
</dbReference>
<dbReference type="InterPro" id="IPR000631">
    <property type="entry name" value="CARKD"/>
</dbReference>
<evidence type="ECO:0000256" key="16">
    <source>
        <dbReference type="ARBA" id="ARBA00049209"/>
    </source>
</evidence>
<evidence type="ECO:0000256" key="3">
    <source>
        <dbReference type="ARBA" id="ARBA00006001"/>
    </source>
</evidence>